<evidence type="ECO:0000313" key="3">
    <source>
        <dbReference type="Proteomes" id="UP000799766"/>
    </source>
</evidence>
<proteinExistence type="predicted"/>
<name>A0A6A6P5Z7_9PEZI</name>
<evidence type="ECO:0000256" key="1">
    <source>
        <dbReference type="SAM" id="MobiDB-lite"/>
    </source>
</evidence>
<dbReference type="Proteomes" id="UP000799766">
    <property type="component" value="Unassembled WGS sequence"/>
</dbReference>
<evidence type="ECO:0000313" key="2">
    <source>
        <dbReference type="EMBL" id="KAF2459425.1"/>
    </source>
</evidence>
<dbReference type="EMBL" id="MU001675">
    <property type="protein sequence ID" value="KAF2459425.1"/>
    <property type="molecule type" value="Genomic_DNA"/>
</dbReference>
<gene>
    <name evidence="2" type="ORF">BDY21DRAFT_190429</name>
</gene>
<protein>
    <submittedName>
        <fullName evidence="2">Uncharacterized protein</fullName>
    </submittedName>
</protein>
<organism evidence="2 3">
    <name type="scientific">Lineolata rhizophorae</name>
    <dbReference type="NCBI Taxonomy" id="578093"/>
    <lineage>
        <taxon>Eukaryota</taxon>
        <taxon>Fungi</taxon>
        <taxon>Dikarya</taxon>
        <taxon>Ascomycota</taxon>
        <taxon>Pezizomycotina</taxon>
        <taxon>Dothideomycetes</taxon>
        <taxon>Dothideomycetes incertae sedis</taxon>
        <taxon>Lineolatales</taxon>
        <taxon>Lineolataceae</taxon>
        <taxon>Lineolata</taxon>
    </lineage>
</organism>
<sequence length="177" mass="18799">MKRNALVFINSTPSKRRNGAVRVVRHARARGWTELDASPSFALSEKGWRGALAREGMVDLDGPPQRNGISLNLPRGTEHGAAGWWAVAGERAGSSADGRVGRTGGRGRTAATSGGDYWTGWPGQVAAGSLAEGEAKKIRQAKTTCPLPMTEAARRRRSVSGDNVLLLLRQTERLGGG</sequence>
<accession>A0A6A6P5Z7</accession>
<reference evidence="2" key="1">
    <citation type="journal article" date="2020" name="Stud. Mycol.">
        <title>101 Dothideomycetes genomes: a test case for predicting lifestyles and emergence of pathogens.</title>
        <authorList>
            <person name="Haridas S."/>
            <person name="Albert R."/>
            <person name="Binder M."/>
            <person name="Bloem J."/>
            <person name="Labutti K."/>
            <person name="Salamov A."/>
            <person name="Andreopoulos B."/>
            <person name="Baker S."/>
            <person name="Barry K."/>
            <person name="Bills G."/>
            <person name="Bluhm B."/>
            <person name="Cannon C."/>
            <person name="Castanera R."/>
            <person name="Culley D."/>
            <person name="Daum C."/>
            <person name="Ezra D."/>
            <person name="Gonzalez J."/>
            <person name="Henrissat B."/>
            <person name="Kuo A."/>
            <person name="Liang C."/>
            <person name="Lipzen A."/>
            <person name="Lutzoni F."/>
            <person name="Magnuson J."/>
            <person name="Mondo S."/>
            <person name="Nolan M."/>
            <person name="Ohm R."/>
            <person name="Pangilinan J."/>
            <person name="Park H.-J."/>
            <person name="Ramirez L."/>
            <person name="Alfaro M."/>
            <person name="Sun H."/>
            <person name="Tritt A."/>
            <person name="Yoshinaga Y."/>
            <person name="Zwiers L.-H."/>
            <person name="Turgeon B."/>
            <person name="Goodwin S."/>
            <person name="Spatafora J."/>
            <person name="Crous P."/>
            <person name="Grigoriev I."/>
        </authorList>
    </citation>
    <scope>NUCLEOTIDE SEQUENCE</scope>
    <source>
        <strain evidence="2">ATCC 16933</strain>
    </source>
</reference>
<feature type="region of interest" description="Disordered" evidence="1">
    <location>
        <begin position="94"/>
        <end position="115"/>
    </location>
</feature>
<dbReference type="AlphaFoldDB" id="A0A6A6P5Z7"/>
<keyword evidence="3" id="KW-1185">Reference proteome</keyword>